<dbReference type="RefSeq" id="WP_187584169.1">
    <property type="nucleotide sequence ID" value="NZ_JACLHY010000008.1"/>
</dbReference>
<evidence type="ECO:0000313" key="2">
    <source>
        <dbReference type="EMBL" id="MBC8768372.1"/>
    </source>
</evidence>
<keyword evidence="1" id="KW-0175">Coiled coil</keyword>
<organism evidence="2 3">
    <name type="scientific">Arenibacter arenosicollis</name>
    <dbReference type="NCBI Taxonomy" id="2762274"/>
    <lineage>
        <taxon>Bacteria</taxon>
        <taxon>Pseudomonadati</taxon>
        <taxon>Bacteroidota</taxon>
        <taxon>Flavobacteriia</taxon>
        <taxon>Flavobacteriales</taxon>
        <taxon>Flavobacteriaceae</taxon>
        <taxon>Arenibacter</taxon>
    </lineage>
</organism>
<sequence>MNAAINKKRMIEWLDPNEMHEASLKWMSELKFIRDEQLFLNDLVKSYTLQLTDSEFFTESKEIIGAISTAEKEVIVLMKKVQAHENQLEIMLDQIDQLKMEKAYTETHWELNTEMNRYSVHYRELKSHLFKLVTKVMKKDKRNRLLN</sequence>
<protein>
    <submittedName>
        <fullName evidence="2">Uncharacterized protein</fullName>
    </submittedName>
</protein>
<dbReference type="EMBL" id="JACLHY010000008">
    <property type="protein sequence ID" value="MBC8768372.1"/>
    <property type="molecule type" value="Genomic_DNA"/>
</dbReference>
<reference evidence="2 3" key="1">
    <citation type="submission" date="2020-08" db="EMBL/GenBank/DDBJ databases">
        <title>Arenibacter gaetbuli sp. nov., isolated from a sand dune.</title>
        <authorList>
            <person name="Park S."/>
            <person name="Yoon J.-H."/>
        </authorList>
    </citation>
    <scope>NUCLEOTIDE SEQUENCE [LARGE SCALE GENOMIC DNA]</scope>
    <source>
        <strain evidence="2 3">BSSL-BM3</strain>
    </source>
</reference>
<comment type="caution">
    <text evidence="2">The sequence shown here is derived from an EMBL/GenBank/DDBJ whole genome shotgun (WGS) entry which is preliminary data.</text>
</comment>
<name>A0ABR7QMF4_9FLAO</name>
<evidence type="ECO:0000313" key="3">
    <source>
        <dbReference type="Proteomes" id="UP000618952"/>
    </source>
</evidence>
<accession>A0ABR7QMF4</accession>
<gene>
    <name evidence="2" type="ORF">H4O18_10235</name>
</gene>
<proteinExistence type="predicted"/>
<keyword evidence="3" id="KW-1185">Reference proteome</keyword>
<feature type="coiled-coil region" evidence="1">
    <location>
        <begin position="67"/>
        <end position="101"/>
    </location>
</feature>
<evidence type="ECO:0000256" key="1">
    <source>
        <dbReference type="SAM" id="Coils"/>
    </source>
</evidence>
<dbReference type="Proteomes" id="UP000618952">
    <property type="component" value="Unassembled WGS sequence"/>
</dbReference>